<dbReference type="AlphaFoldDB" id="Q3B1W4"/>
<dbReference type="KEGG" id="plt:Plut_1813"/>
<proteinExistence type="predicted"/>
<dbReference type="HOGENOM" id="CLU_2570748_0_0_10"/>
<dbReference type="Proteomes" id="UP000002709">
    <property type="component" value="Chromosome"/>
</dbReference>
<gene>
    <name evidence="1" type="ordered locus">Plut_1813</name>
</gene>
<protein>
    <submittedName>
        <fullName evidence="1">Uncharacterized protein</fullName>
    </submittedName>
</protein>
<reference evidence="2" key="1">
    <citation type="submission" date="2005-08" db="EMBL/GenBank/DDBJ databases">
        <title>Complete sequence of Pelodictyon luteolum DSM 273.</title>
        <authorList>
            <consortium name="US DOE Joint Genome Institute"/>
            <person name="Copeland A."/>
            <person name="Lucas S."/>
            <person name="Lapidus A."/>
            <person name="Barry K."/>
            <person name="Detter J.C."/>
            <person name="Glavina T."/>
            <person name="Hammon N."/>
            <person name="Israni S."/>
            <person name="Pitluck S."/>
            <person name="Bryant D."/>
            <person name="Schmutz J."/>
            <person name="Larimer F."/>
            <person name="Land M."/>
            <person name="Kyrpides N."/>
            <person name="Ivanova N."/>
            <person name="Richardson P."/>
        </authorList>
    </citation>
    <scope>NUCLEOTIDE SEQUENCE [LARGE SCALE GENOMIC DNA]</scope>
    <source>
        <strain evidence="2">DSM 273 / BCRC 81028 / 2530</strain>
    </source>
</reference>
<name>Q3B1W4_CHLL3</name>
<dbReference type="RefSeq" id="WP_011358539.1">
    <property type="nucleotide sequence ID" value="NC_007512.1"/>
</dbReference>
<sequence length="81" mass="8920">MNSLFARLALADFHGDVARNVVSLVHPQDLFDDLTDDPAEWVLAQRVEGDTKPPPYREGSEIVVEKQPGVAWVTLDVAGFS</sequence>
<evidence type="ECO:0000313" key="1">
    <source>
        <dbReference type="EMBL" id="ABB24667.1"/>
    </source>
</evidence>
<organism evidence="1 2">
    <name type="scientific">Chlorobium luteolum (strain DSM 273 / BCRC 81028 / 2530)</name>
    <name type="common">Pelodictyon luteolum</name>
    <dbReference type="NCBI Taxonomy" id="319225"/>
    <lineage>
        <taxon>Bacteria</taxon>
        <taxon>Pseudomonadati</taxon>
        <taxon>Chlorobiota</taxon>
        <taxon>Chlorobiia</taxon>
        <taxon>Chlorobiales</taxon>
        <taxon>Chlorobiaceae</taxon>
        <taxon>Chlorobium/Pelodictyon group</taxon>
        <taxon>Pelodictyon</taxon>
    </lineage>
</organism>
<evidence type="ECO:0000313" key="2">
    <source>
        <dbReference type="Proteomes" id="UP000002709"/>
    </source>
</evidence>
<keyword evidence="2" id="KW-1185">Reference proteome</keyword>
<dbReference type="EMBL" id="CP000096">
    <property type="protein sequence ID" value="ABB24667.1"/>
    <property type="molecule type" value="Genomic_DNA"/>
</dbReference>
<accession>Q3B1W4</accession>